<gene>
    <name evidence="2" type="ORF">FIBRA_04717</name>
</gene>
<feature type="region of interest" description="Disordered" evidence="1">
    <location>
        <begin position="48"/>
        <end position="100"/>
    </location>
</feature>
<dbReference type="EMBL" id="HE797086">
    <property type="protein sequence ID" value="CCM02614.1"/>
    <property type="molecule type" value="Genomic_DNA"/>
</dbReference>
<evidence type="ECO:0000256" key="1">
    <source>
        <dbReference type="SAM" id="MobiDB-lite"/>
    </source>
</evidence>
<dbReference type="InParanoid" id="J4H341"/>
<dbReference type="Proteomes" id="UP000006352">
    <property type="component" value="Unassembled WGS sequence"/>
</dbReference>
<reference evidence="2 3" key="1">
    <citation type="journal article" date="2012" name="Appl. Environ. Microbiol.">
        <title>Short-read sequencing for genomic analysis of the brown rot fungus Fibroporia radiculosa.</title>
        <authorList>
            <person name="Tang J.D."/>
            <person name="Perkins A.D."/>
            <person name="Sonstegard T.S."/>
            <person name="Schroeder S.G."/>
            <person name="Burgess S.C."/>
            <person name="Diehl S.V."/>
        </authorList>
    </citation>
    <scope>NUCLEOTIDE SEQUENCE [LARGE SCALE GENOMIC DNA]</scope>
    <source>
        <strain evidence="2 3">TFFH 294</strain>
    </source>
</reference>
<feature type="compositionally biased region" description="Basic and acidic residues" evidence="1">
    <location>
        <begin position="90"/>
        <end position="100"/>
    </location>
</feature>
<keyword evidence="3" id="KW-1185">Reference proteome</keyword>
<dbReference type="OrthoDB" id="3256870at2759"/>
<accession>J4H341</accession>
<dbReference type="GeneID" id="24097525"/>
<protein>
    <submittedName>
        <fullName evidence="2">Uncharacterized protein</fullName>
    </submittedName>
</protein>
<dbReference type="HOGENOM" id="CLU_1408786_0_0_1"/>
<proteinExistence type="predicted"/>
<evidence type="ECO:0000313" key="3">
    <source>
        <dbReference type="Proteomes" id="UP000006352"/>
    </source>
</evidence>
<organism evidence="2 3">
    <name type="scientific">Fibroporia radiculosa</name>
    <dbReference type="NCBI Taxonomy" id="599839"/>
    <lineage>
        <taxon>Eukaryota</taxon>
        <taxon>Fungi</taxon>
        <taxon>Dikarya</taxon>
        <taxon>Basidiomycota</taxon>
        <taxon>Agaricomycotina</taxon>
        <taxon>Agaricomycetes</taxon>
        <taxon>Polyporales</taxon>
        <taxon>Fibroporiaceae</taxon>
        <taxon>Fibroporia</taxon>
    </lineage>
</organism>
<sequence>MFQHSPEPLPLPHDDHLFMSKLSTPGPLYFQQRTQVIQLTEVPAPPRAQHPFTLSASSLASSSYTSSSDESAEEDSDCSSYCSSAPEETPEPRSPDDTYKTRLHRILVWREKLAVSTGTPLAPPPTLPTSATLKRKTLDDDSESDDDAVSVPPPTLSPRLSFLTIHYVGVSFLKAVAVELEPKCLSITDTPDG</sequence>
<feature type="compositionally biased region" description="Low complexity" evidence="1">
    <location>
        <begin position="53"/>
        <end position="69"/>
    </location>
</feature>
<dbReference type="RefSeq" id="XP_012181897.1">
    <property type="nucleotide sequence ID" value="XM_012326507.1"/>
</dbReference>
<dbReference type="AlphaFoldDB" id="J4H341"/>
<name>J4H341_9APHY</name>
<evidence type="ECO:0000313" key="2">
    <source>
        <dbReference type="EMBL" id="CCM02614.1"/>
    </source>
</evidence>